<dbReference type="Proteomes" id="UP000634136">
    <property type="component" value="Unassembled WGS sequence"/>
</dbReference>
<sequence>MKRLVTNSYDDNHVYVGVVRMIKELANQSWEVRFSHAYIEANGVADWCGERAIREKKDWILVEETPMGVQNLLAADIYGGCVPRTSGKLATNDHRVGQVKVSGPSLSPFFATSILALKGACNSKFATASNTKPLCCFPPLLAIASGVE</sequence>
<evidence type="ECO:0000313" key="1">
    <source>
        <dbReference type="EMBL" id="KAF7839466.1"/>
    </source>
</evidence>
<protein>
    <submittedName>
        <fullName evidence="1">Ribonuclease H</fullName>
    </submittedName>
</protein>
<dbReference type="EMBL" id="JAAIUW010000003">
    <property type="protein sequence ID" value="KAF7839466.1"/>
    <property type="molecule type" value="Genomic_DNA"/>
</dbReference>
<comment type="caution">
    <text evidence="1">The sequence shown here is derived from an EMBL/GenBank/DDBJ whole genome shotgun (WGS) entry which is preliminary data.</text>
</comment>
<dbReference type="OrthoDB" id="1436258at2759"/>
<reference evidence="1" key="1">
    <citation type="submission" date="2020-09" db="EMBL/GenBank/DDBJ databases">
        <title>Genome-Enabled Discovery of Anthraquinone Biosynthesis in Senna tora.</title>
        <authorList>
            <person name="Kang S.-H."/>
            <person name="Pandey R.P."/>
            <person name="Lee C.-M."/>
            <person name="Sim J.-S."/>
            <person name="Jeong J.-T."/>
            <person name="Choi B.-S."/>
            <person name="Jung M."/>
            <person name="Ginzburg D."/>
            <person name="Zhao K."/>
            <person name="Won S.Y."/>
            <person name="Oh T.-J."/>
            <person name="Yu Y."/>
            <person name="Kim N.-H."/>
            <person name="Lee O.R."/>
            <person name="Lee T.-H."/>
            <person name="Bashyal P."/>
            <person name="Kim T.-S."/>
            <person name="Lee W.-H."/>
            <person name="Kawkins C."/>
            <person name="Kim C.-K."/>
            <person name="Kim J.S."/>
            <person name="Ahn B.O."/>
            <person name="Rhee S.Y."/>
            <person name="Sohng J.K."/>
        </authorList>
    </citation>
    <scope>NUCLEOTIDE SEQUENCE</scope>
    <source>
        <tissue evidence="1">Leaf</tissue>
    </source>
</reference>
<proteinExistence type="predicted"/>
<organism evidence="1 2">
    <name type="scientific">Senna tora</name>
    <dbReference type="NCBI Taxonomy" id="362788"/>
    <lineage>
        <taxon>Eukaryota</taxon>
        <taxon>Viridiplantae</taxon>
        <taxon>Streptophyta</taxon>
        <taxon>Embryophyta</taxon>
        <taxon>Tracheophyta</taxon>
        <taxon>Spermatophyta</taxon>
        <taxon>Magnoliopsida</taxon>
        <taxon>eudicotyledons</taxon>
        <taxon>Gunneridae</taxon>
        <taxon>Pentapetalae</taxon>
        <taxon>rosids</taxon>
        <taxon>fabids</taxon>
        <taxon>Fabales</taxon>
        <taxon>Fabaceae</taxon>
        <taxon>Caesalpinioideae</taxon>
        <taxon>Cassia clade</taxon>
        <taxon>Senna</taxon>
    </lineage>
</organism>
<evidence type="ECO:0000313" key="2">
    <source>
        <dbReference type="Proteomes" id="UP000634136"/>
    </source>
</evidence>
<accession>A0A834X709</accession>
<keyword evidence="2" id="KW-1185">Reference proteome</keyword>
<dbReference type="AlphaFoldDB" id="A0A834X709"/>
<gene>
    <name evidence="1" type="ORF">G2W53_007948</name>
</gene>
<name>A0A834X709_9FABA</name>